<dbReference type="InterPro" id="IPR050792">
    <property type="entry name" value="ADP-ribosylglycohydrolase"/>
</dbReference>
<dbReference type="InterPro" id="IPR036705">
    <property type="entry name" value="Ribosyl_crysJ1_sf"/>
</dbReference>
<protein>
    <recommendedName>
        <fullName evidence="3">ADP-ribosylglycohydrolase</fullName>
    </recommendedName>
</protein>
<dbReference type="PhylomeDB" id="A0A0G4FX76"/>
<dbReference type="Gene3D" id="1.10.4080.10">
    <property type="entry name" value="ADP-ribosylation/Crystallin J1"/>
    <property type="match status" value="1"/>
</dbReference>
<organism evidence="2">
    <name type="scientific">Chromera velia CCMP2878</name>
    <dbReference type="NCBI Taxonomy" id="1169474"/>
    <lineage>
        <taxon>Eukaryota</taxon>
        <taxon>Sar</taxon>
        <taxon>Alveolata</taxon>
        <taxon>Colpodellida</taxon>
        <taxon>Chromeraceae</taxon>
        <taxon>Chromera</taxon>
    </lineage>
</organism>
<dbReference type="InterPro" id="IPR005502">
    <property type="entry name" value="Ribosyl_crysJ1"/>
</dbReference>
<keyword evidence="1" id="KW-0732">Signal</keyword>
<feature type="signal peptide" evidence="1">
    <location>
        <begin position="1"/>
        <end position="21"/>
    </location>
</feature>
<dbReference type="EMBL" id="CDMZ01000684">
    <property type="protein sequence ID" value="CEM19447.1"/>
    <property type="molecule type" value="Genomic_DNA"/>
</dbReference>
<dbReference type="AlphaFoldDB" id="A0A0G4FX76"/>
<dbReference type="VEuPathDB" id="CryptoDB:Cvel_3822"/>
<dbReference type="SUPFAM" id="SSF101478">
    <property type="entry name" value="ADP-ribosylglycohydrolase"/>
    <property type="match status" value="1"/>
</dbReference>
<dbReference type="PANTHER" id="PTHR16222:SF17">
    <property type="entry name" value="SELENOPROTEIN J"/>
    <property type="match status" value="1"/>
</dbReference>
<evidence type="ECO:0000256" key="1">
    <source>
        <dbReference type="SAM" id="SignalP"/>
    </source>
</evidence>
<dbReference type="PANTHER" id="PTHR16222">
    <property type="entry name" value="ADP-RIBOSYLGLYCOHYDROLASE"/>
    <property type="match status" value="1"/>
</dbReference>
<feature type="chain" id="PRO_5005189211" description="ADP-ribosylglycohydrolase" evidence="1">
    <location>
        <begin position="22"/>
        <end position="402"/>
    </location>
</feature>
<sequence>MRTSCLLFLCLLFSAVERSLASPSRLPSLPQFPSLAAFQQTRDVMKAVSESARLRGAVIGSFVADAAGMPVHWVYPKFKPELAEQLNERFKDKKEFCPESFNPFYKLPLGQQSGYGDQTVALLRALVEAGGWDRGVYCSHLQKMFGDGTKYDPSQLSSSTYSHESKTAQNLPVTGGWRHQSVKHFLQKIKETESAEEGKGTGTGLSPDAQMDGVAKLAPLVALYAGSPRMLQVVEECVRVTQEDQEAVDSARVGAKLLESLLMGEPIEAETVTKAVKSAGVSASMEAALLKSVDSVEEDHSSFAVREDVGISCKVPNNLTNSLHCLLKCAKGGDPSEAWVSAVRATLNSLGCNCSRLCFVGGCMGAVGGEESVPADWIEKTASITEIRALSEELLGLRDKVK</sequence>
<evidence type="ECO:0008006" key="3">
    <source>
        <dbReference type="Google" id="ProtNLM"/>
    </source>
</evidence>
<evidence type="ECO:0000313" key="2">
    <source>
        <dbReference type="EMBL" id="CEM19447.1"/>
    </source>
</evidence>
<proteinExistence type="predicted"/>
<accession>A0A0G4FX76</accession>
<gene>
    <name evidence="2" type="ORF">Cvel_3822</name>
</gene>
<name>A0A0G4FX76_9ALVE</name>
<dbReference type="Pfam" id="PF03747">
    <property type="entry name" value="ADP_ribosyl_GH"/>
    <property type="match status" value="1"/>
</dbReference>
<reference evidence="2" key="1">
    <citation type="submission" date="2014-11" db="EMBL/GenBank/DDBJ databases">
        <authorList>
            <person name="Otto D Thomas"/>
            <person name="Naeem Raeece"/>
        </authorList>
    </citation>
    <scope>NUCLEOTIDE SEQUENCE</scope>
</reference>